<dbReference type="InterPro" id="IPR053288">
    <property type="entry name" value="TGD_Bridge_Protein"/>
</dbReference>
<protein>
    <submittedName>
        <fullName evidence="2">Uncharacterized protein</fullName>
    </submittedName>
</protein>
<dbReference type="EMBL" id="BQMJ01000073">
    <property type="protein sequence ID" value="GJQ15704.1"/>
    <property type="molecule type" value="Genomic_DNA"/>
</dbReference>
<reference evidence="2" key="2">
    <citation type="submission" date="2022-01" db="EMBL/GenBank/DDBJ databases">
        <authorList>
            <person name="Hirooka S."/>
            <person name="Miyagishima S.Y."/>
        </authorList>
    </citation>
    <scope>NUCLEOTIDE SEQUENCE</scope>
    <source>
        <strain evidence="2">NBRC 102759</strain>
    </source>
</reference>
<dbReference type="Proteomes" id="UP001061958">
    <property type="component" value="Unassembled WGS sequence"/>
</dbReference>
<reference evidence="2" key="1">
    <citation type="journal article" date="2022" name="Proc. Natl. Acad. Sci. U.S.A.">
        <title>Life cycle and functional genomics of the unicellular red alga Galdieria for elucidating algal and plant evolution and industrial use.</title>
        <authorList>
            <person name="Hirooka S."/>
            <person name="Itabashi T."/>
            <person name="Ichinose T.M."/>
            <person name="Onuma R."/>
            <person name="Fujiwara T."/>
            <person name="Yamashita S."/>
            <person name="Jong L.W."/>
            <person name="Tomita R."/>
            <person name="Iwane A.H."/>
            <person name="Miyagishima S.Y."/>
        </authorList>
    </citation>
    <scope>NUCLEOTIDE SEQUENCE</scope>
    <source>
        <strain evidence="2">NBRC 102759</strain>
    </source>
</reference>
<proteinExistence type="predicted"/>
<evidence type="ECO:0000313" key="2">
    <source>
        <dbReference type="EMBL" id="GJQ15704.1"/>
    </source>
</evidence>
<gene>
    <name evidence="2" type="ORF">GpartN1_g7495.t1</name>
</gene>
<dbReference type="PANTHER" id="PTHR34201:SF6">
    <property type="entry name" value="GLYCINE-RICH PROTEIN"/>
    <property type="match status" value="1"/>
</dbReference>
<dbReference type="AlphaFoldDB" id="A0A9C7Q3N0"/>
<keyword evidence="1" id="KW-0812">Transmembrane</keyword>
<organism evidence="2 3">
    <name type="scientific">Galdieria partita</name>
    <dbReference type="NCBI Taxonomy" id="83374"/>
    <lineage>
        <taxon>Eukaryota</taxon>
        <taxon>Rhodophyta</taxon>
        <taxon>Bangiophyceae</taxon>
        <taxon>Galdieriales</taxon>
        <taxon>Galdieriaceae</taxon>
        <taxon>Galdieria</taxon>
    </lineage>
</organism>
<dbReference type="PROSITE" id="PS51257">
    <property type="entry name" value="PROKAR_LIPOPROTEIN"/>
    <property type="match status" value="1"/>
</dbReference>
<name>A0A9C7Q3N0_9RHOD</name>
<feature type="transmembrane region" description="Helical" evidence="1">
    <location>
        <begin position="43"/>
        <end position="69"/>
    </location>
</feature>
<feature type="transmembrane region" description="Helical" evidence="1">
    <location>
        <begin position="12"/>
        <end position="37"/>
    </location>
</feature>
<evidence type="ECO:0000256" key="1">
    <source>
        <dbReference type="SAM" id="Phobius"/>
    </source>
</evidence>
<dbReference type="OrthoDB" id="10514077at2759"/>
<comment type="caution">
    <text evidence="2">The sequence shown here is derived from an EMBL/GenBank/DDBJ whole genome shotgun (WGS) entry which is preliminary data.</text>
</comment>
<keyword evidence="1" id="KW-0472">Membrane</keyword>
<evidence type="ECO:0000313" key="3">
    <source>
        <dbReference type="Proteomes" id="UP001061958"/>
    </source>
</evidence>
<sequence length="97" mass="10365">MKNTKLLNNSQTTGLGAGIFCGCGSGYGIGLGFGLGFPIAKVSWFHISVGTGIGCGIGFGAGLGFGLYWNSLLSMKELEKKAMCWKSTLNQLWKRYF</sequence>
<accession>A0A9C7Q3N0</accession>
<dbReference type="PANTHER" id="PTHR34201">
    <property type="entry name" value="GLYCINE-RICH PROTEIN"/>
    <property type="match status" value="1"/>
</dbReference>
<keyword evidence="3" id="KW-1185">Reference proteome</keyword>
<keyword evidence="1" id="KW-1133">Transmembrane helix</keyword>